<protein>
    <submittedName>
        <fullName evidence="1">Uncharacterized protein</fullName>
    </submittedName>
</protein>
<organism evidence="1 2">
    <name type="scientific">Trichonephila clavipes</name>
    <name type="common">Golden silk orbweaver</name>
    <name type="synonym">Nephila clavipes</name>
    <dbReference type="NCBI Taxonomy" id="2585209"/>
    <lineage>
        <taxon>Eukaryota</taxon>
        <taxon>Metazoa</taxon>
        <taxon>Ecdysozoa</taxon>
        <taxon>Arthropoda</taxon>
        <taxon>Chelicerata</taxon>
        <taxon>Arachnida</taxon>
        <taxon>Araneae</taxon>
        <taxon>Araneomorphae</taxon>
        <taxon>Entelegynae</taxon>
        <taxon>Araneoidea</taxon>
        <taxon>Nephilidae</taxon>
        <taxon>Trichonephila</taxon>
    </lineage>
</organism>
<comment type="caution">
    <text evidence="1">The sequence shown here is derived from an EMBL/GenBank/DDBJ whole genome shotgun (WGS) entry which is preliminary data.</text>
</comment>
<sequence>MACCIEARLANSVRNALDLPDMKITFWTESSVALWWIKEHGDWSVFVTNRMKEIKQLTRSQLWHHMCQEISTRQIYYQEVALLNICRSLGHGSNRLLIPSEYWPLDNICYDINKITRQKEEKPN</sequence>
<proteinExistence type="predicted"/>
<evidence type="ECO:0000313" key="1">
    <source>
        <dbReference type="EMBL" id="GFY33655.1"/>
    </source>
</evidence>
<accession>A0A8X6WF43</accession>
<dbReference type="Proteomes" id="UP000887159">
    <property type="component" value="Unassembled WGS sequence"/>
</dbReference>
<dbReference type="AlphaFoldDB" id="A0A8X6WF43"/>
<dbReference type="EMBL" id="BMAU01021418">
    <property type="protein sequence ID" value="GFY33655.1"/>
    <property type="molecule type" value="Genomic_DNA"/>
</dbReference>
<name>A0A8X6WF43_TRICX</name>
<gene>
    <name evidence="1" type="primary">AVEN_149738_1</name>
    <name evidence="1" type="ORF">TNCV_4593671</name>
</gene>
<reference evidence="1" key="1">
    <citation type="submission" date="2020-08" db="EMBL/GenBank/DDBJ databases">
        <title>Multicomponent nature underlies the extraordinary mechanical properties of spider dragline silk.</title>
        <authorList>
            <person name="Kono N."/>
            <person name="Nakamura H."/>
            <person name="Mori M."/>
            <person name="Yoshida Y."/>
            <person name="Ohtoshi R."/>
            <person name="Malay A.D."/>
            <person name="Moran D.A.P."/>
            <person name="Tomita M."/>
            <person name="Numata K."/>
            <person name="Arakawa K."/>
        </authorList>
    </citation>
    <scope>NUCLEOTIDE SEQUENCE</scope>
</reference>
<evidence type="ECO:0000313" key="2">
    <source>
        <dbReference type="Proteomes" id="UP000887159"/>
    </source>
</evidence>
<keyword evidence="2" id="KW-1185">Reference proteome</keyword>